<dbReference type="AlphaFoldDB" id="A0A382MBE7"/>
<dbReference type="EMBL" id="UINC01092569">
    <property type="protein sequence ID" value="SVC46264.1"/>
    <property type="molecule type" value="Genomic_DNA"/>
</dbReference>
<accession>A0A382MBE7</accession>
<name>A0A382MBE7_9ZZZZ</name>
<organism evidence="1">
    <name type="scientific">marine metagenome</name>
    <dbReference type="NCBI Taxonomy" id="408172"/>
    <lineage>
        <taxon>unclassified sequences</taxon>
        <taxon>metagenomes</taxon>
        <taxon>ecological metagenomes</taxon>
    </lineage>
</organism>
<gene>
    <name evidence="1" type="ORF">METZ01_LOCUS299118</name>
</gene>
<proteinExistence type="predicted"/>
<sequence>MIIAIWQEKLWVNLKKDVPIYKNI</sequence>
<evidence type="ECO:0000313" key="1">
    <source>
        <dbReference type="EMBL" id="SVC46264.1"/>
    </source>
</evidence>
<reference evidence="1" key="1">
    <citation type="submission" date="2018-05" db="EMBL/GenBank/DDBJ databases">
        <authorList>
            <person name="Lanie J.A."/>
            <person name="Ng W.-L."/>
            <person name="Kazmierczak K.M."/>
            <person name="Andrzejewski T.M."/>
            <person name="Davidsen T.M."/>
            <person name="Wayne K.J."/>
            <person name="Tettelin H."/>
            <person name="Glass J.I."/>
            <person name="Rusch D."/>
            <person name="Podicherti R."/>
            <person name="Tsui H.-C.T."/>
            <person name="Winkler M.E."/>
        </authorList>
    </citation>
    <scope>NUCLEOTIDE SEQUENCE</scope>
</reference>
<protein>
    <submittedName>
        <fullName evidence="1">Uncharacterized protein</fullName>
    </submittedName>
</protein>